<organism evidence="2 3">
    <name type="scientific">Paenibacillus macquariensis</name>
    <dbReference type="NCBI Taxonomy" id="948756"/>
    <lineage>
        <taxon>Bacteria</taxon>
        <taxon>Bacillati</taxon>
        <taxon>Bacillota</taxon>
        <taxon>Bacilli</taxon>
        <taxon>Bacillales</taxon>
        <taxon>Paenibacillaceae</taxon>
        <taxon>Paenibacillus</taxon>
    </lineage>
</organism>
<sequence>MMSMFKRIGNLFNKSEPPMKEKSMLGLAPGDICEVSLVTYEVVGRVHNRSRNAVVLTLQDGQDLAYLHIEERETLQYALYKPIDGRLDNPNEVPSIIDLDDKSYHLEEEYEGNVLVTGRAPFMQGGEQHVWQYQSDDNFLLRIEWQNGRFMMYDGESLISADVKVIRAS</sequence>
<dbReference type="EMBL" id="FTNK01000012">
    <property type="protein sequence ID" value="SIR38282.1"/>
    <property type="molecule type" value="Genomic_DNA"/>
</dbReference>
<evidence type="ECO:0000313" key="3">
    <source>
        <dbReference type="Proteomes" id="UP000186666"/>
    </source>
</evidence>
<dbReference type="Proteomes" id="UP000186666">
    <property type="component" value="Unassembled WGS sequence"/>
</dbReference>
<keyword evidence="3" id="KW-1185">Reference proteome</keyword>
<evidence type="ECO:0000313" key="2">
    <source>
        <dbReference type="EMBL" id="SIR38282.1"/>
    </source>
</evidence>
<proteinExistence type="predicted"/>
<evidence type="ECO:0000259" key="1">
    <source>
        <dbReference type="Pfam" id="PF13785"/>
    </source>
</evidence>
<protein>
    <recommendedName>
        <fullName evidence="1">DUF4178 domain-containing protein</fullName>
    </recommendedName>
</protein>
<accession>A0ABY1K7V7</accession>
<name>A0ABY1K7V7_9BACL</name>
<dbReference type="Pfam" id="PF13785">
    <property type="entry name" value="DUF4178"/>
    <property type="match status" value="1"/>
</dbReference>
<gene>
    <name evidence="2" type="ORF">SAMN05421578_112103</name>
</gene>
<reference evidence="2 3" key="1">
    <citation type="submission" date="2017-01" db="EMBL/GenBank/DDBJ databases">
        <authorList>
            <person name="Varghese N."/>
            <person name="Submissions S."/>
        </authorList>
    </citation>
    <scope>NUCLEOTIDE SEQUENCE [LARGE SCALE GENOMIC DNA]</scope>
    <source>
        <strain evidence="2 3">ATCC 23464</strain>
    </source>
</reference>
<feature type="domain" description="DUF4178" evidence="1">
    <location>
        <begin position="29"/>
        <end position="158"/>
    </location>
</feature>
<dbReference type="InterPro" id="IPR025235">
    <property type="entry name" value="DUF4178"/>
</dbReference>
<comment type="caution">
    <text evidence="2">The sequence shown here is derived from an EMBL/GenBank/DDBJ whole genome shotgun (WGS) entry which is preliminary data.</text>
</comment>